<accession>A0A2I0ID98</accession>
<evidence type="ECO:0000313" key="2">
    <source>
        <dbReference type="Proteomes" id="UP000233551"/>
    </source>
</evidence>
<sequence>MVIVRVLVSIQVSLLNESKVRKGRSRVNPALRIHGDRATWSAEAAHTWQQTRARLSRSQHVRADCRLGVRRSQLRHLRVSAPMFLSCSESDGGDEVRLLGLVSRLEARDPPLFPFLVSSPSKVKSVKHYHGTSLDASTYNL</sequence>
<comment type="caution">
    <text evidence="1">The sequence shown here is derived from an EMBL/GenBank/DDBJ whole genome shotgun (WGS) entry which is preliminary data.</text>
</comment>
<organism evidence="1 2">
    <name type="scientific">Punica granatum</name>
    <name type="common">Pomegranate</name>
    <dbReference type="NCBI Taxonomy" id="22663"/>
    <lineage>
        <taxon>Eukaryota</taxon>
        <taxon>Viridiplantae</taxon>
        <taxon>Streptophyta</taxon>
        <taxon>Embryophyta</taxon>
        <taxon>Tracheophyta</taxon>
        <taxon>Spermatophyta</taxon>
        <taxon>Magnoliopsida</taxon>
        <taxon>eudicotyledons</taxon>
        <taxon>Gunneridae</taxon>
        <taxon>Pentapetalae</taxon>
        <taxon>rosids</taxon>
        <taxon>malvids</taxon>
        <taxon>Myrtales</taxon>
        <taxon>Lythraceae</taxon>
        <taxon>Punica</taxon>
    </lineage>
</organism>
<keyword evidence="2" id="KW-1185">Reference proteome</keyword>
<protein>
    <submittedName>
        <fullName evidence="1">Uncharacterized protein</fullName>
    </submittedName>
</protein>
<dbReference type="AlphaFoldDB" id="A0A2I0ID98"/>
<reference evidence="1 2" key="1">
    <citation type="submission" date="2017-11" db="EMBL/GenBank/DDBJ databases">
        <title>De-novo sequencing of pomegranate (Punica granatum L.) genome.</title>
        <authorList>
            <person name="Akparov Z."/>
            <person name="Amiraslanov A."/>
            <person name="Hajiyeva S."/>
            <person name="Abbasov M."/>
            <person name="Kaur K."/>
            <person name="Hamwieh A."/>
            <person name="Solovyev V."/>
            <person name="Salamov A."/>
            <person name="Braich B."/>
            <person name="Kosarev P."/>
            <person name="Mahmoud A."/>
            <person name="Hajiyev E."/>
            <person name="Babayeva S."/>
            <person name="Izzatullayeva V."/>
            <person name="Mammadov A."/>
            <person name="Mammadov A."/>
            <person name="Sharifova S."/>
            <person name="Ojaghi J."/>
            <person name="Eynullazada K."/>
            <person name="Bayramov B."/>
            <person name="Abdulazimova A."/>
            <person name="Shahmuradov I."/>
        </authorList>
    </citation>
    <scope>NUCLEOTIDE SEQUENCE [LARGE SCALE GENOMIC DNA]</scope>
    <source>
        <strain evidence="2">cv. AG2017</strain>
        <tissue evidence="1">Leaf</tissue>
    </source>
</reference>
<dbReference type="Proteomes" id="UP000233551">
    <property type="component" value="Unassembled WGS sequence"/>
</dbReference>
<evidence type="ECO:0000313" key="1">
    <source>
        <dbReference type="EMBL" id="PKI41640.1"/>
    </source>
</evidence>
<name>A0A2I0ID98_PUNGR</name>
<dbReference type="EMBL" id="PGOL01003331">
    <property type="protein sequence ID" value="PKI41640.1"/>
    <property type="molecule type" value="Genomic_DNA"/>
</dbReference>
<gene>
    <name evidence="1" type="ORF">CRG98_037947</name>
</gene>
<proteinExistence type="predicted"/>